<dbReference type="InterPro" id="IPR045063">
    <property type="entry name" value="Dynamin_N"/>
</dbReference>
<dbReference type="HOGENOM" id="CLU_008964_7_1_1"/>
<dbReference type="PRINTS" id="PR00195">
    <property type="entry name" value="DYNAMIN"/>
</dbReference>
<dbReference type="GO" id="GO:0003924">
    <property type="term" value="F:GTPase activity"/>
    <property type="evidence" value="ECO:0007669"/>
    <property type="project" value="InterPro"/>
</dbReference>
<dbReference type="SUPFAM" id="SSF52540">
    <property type="entry name" value="P-loop containing nucleoside triphosphate hydrolases"/>
    <property type="match status" value="1"/>
</dbReference>
<evidence type="ECO:0000259" key="4">
    <source>
        <dbReference type="PROSITE" id="PS51388"/>
    </source>
</evidence>
<dbReference type="PANTHER" id="PTHR11566:SF21">
    <property type="entry name" value="DYNAMIN RELATED PROTEIN 1, ISOFORM A"/>
    <property type="match status" value="1"/>
</dbReference>
<gene>
    <name evidence="6" type="ORF">PV11_02996</name>
</gene>
<dbReference type="GO" id="GO:0005874">
    <property type="term" value="C:microtubule"/>
    <property type="evidence" value="ECO:0007669"/>
    <property type="project" value="TreeGrafter"/>
</dbReference>
<name>A0A0D1YXZ9_9EURO</name>
<proteinExistence type="predicted"/>
<dbReference type="GO" id="GO:0005739">
    <property type="term" value="C:mitochondrion"/>
    <property type="evidence" value="ECO:0007669"/>
    <property type="project" value="TreeGrafter"/>
</dbReference>
<dbReference type="Gene3D" id="3.40.50.300">
    <property type="entry name" value="P-loop containing nucleotide triphosphate hydrolases"/>
    <property type="match status" value="1"/>
</dbReference>
<keyword evidence="1" id="KW-0547">Nucleotide-binding</keyword>
<dbReference type="GO" id="GO:0000266">
    <property type="term" value="P:mitochondrial fission"/>
    <property type="evidence" value="ECO:0007669"/>
    <property type="project" value="TreeGrafter"/>
</dbReference>
<dbReference type="GO" id="GO:0048312">
    <property type="term" value="P:intracellular distribution of mitochondria"/>
    <property type="evidence" value="ECO:0007669"/>
    <property type="project" value="TreeGrafter"/>
</dbReference>
<dbReference type="GO" id="GO:0005525">
    <property type="term" value="F:GTP binding"/>
    <property type="evidence" value="ECO:0007669"/>
    <property type="project" value="InterPro"/>
</dbReference>
<organism evidence="6 7">
    <name type="scientific">Exophiala sideris</name>
    <dbReference type="NCBI Taxonomy" id="1016849"/>
    <lineage>
        <taxon>Eukaryota</taxon>
        <taxon>Fungi</taxon>
        <taxon>Dikarya</taxon>
        <taxon>Ascomycota</taxon>
        <taxon>Pezizomycotina</taxon>
        <taxon>Eurotiomycetes</taxon>
        <taxon>Chaetothyriomycetidae</taxon>
        <taxon>Chaetothyriales</taxon>
        <taxon>Herpotrichiellaceae</taxon>
        <taxon>Exophiala</taxon>
    </lineage>
</organism>
<dbReference type="AlphaFoldDB" id="A0A0D1YXZ9"/>
<dbReference type="PROSITE" id="PS51388">
    <property type="entry name" value="GED"/>
    <property type="match status" value="1"/>
</dbReference>
<dbReference type="EMBL" id="KN846951">
    <property type="protein sequence ID" value="KIV87452.1"/>
    <property type="molecule type" value="Genomic_DNA"/>
</dbReference>
<feature type="compositionally biased region" description="Acidic residues" evidence="3">
    <location>
        <begin position="741"/>
        <end position="750"/>
    </location>
</feature>
<evidence type="ECO:0000256" key="1">
    <source>
        <dbReference type="ARBA" id="ARBA00022741"/>
    </source>
</evidence>
<dbReference type="OrthoDB" id="415706at2759"/>
<feature type="domain" description="GED" evidence="4">
    <location>
        <begin position="630"/>
        <end position="721"/>
    </location>
</feature>
<sequence length="774" mass="86499">MASITSKLSGLSLQEPPTMDGNMSGSPDIHLQIPEHDELLEVIDTLRSQGITRYIDLPQLIVCGDQSAGKSSVLEAISGGLRFPTKDSVCTRFPIELTLRRDPVSSVAVSIIPHEARTQDEKVMLAKFRPPTSSLDQFPKIIEAAAAAMGIDGVRQSFSGDALKVEVCGPAQPHLSLIDLPGLYHAGDGRQSKQEAGSIHALVKSYMKRERSIILAVVSAKNDYNNQIVTEYASEADPQGERTLGIVTKPDTLHAGSTTQKAYQALATDNSAFKLGWHFLRNRDYDTKDSTTAERDAAEEEFFQRHDWKWLPKGRVGVDSLRTRLSRILLSHISRELPKLLRDVQSGVEECQQQLKRLGTSRPTLKEQRRFLFEASRDFETLMKASINGNYLDAFFGAGDTDDEYNKRLRAVTQNLMDEFACTMRERGHQVKLVDTISSNDDTECIPKPIAKKEFYEYVRQYMVRNRGRGLPGTFNPDVVTGLFAEQAKPWGDIIRQAQGQLMKAAEATASLILFHITDPASAESVQRHLIQAMMADLRKTLATKSDEMLKPYVSDGHPTTFDDHFAELVQRKRRKETNNLITKKVYNFFGIDQESKKVSEHQFEGEIDIEALVEALVNETVADFDRFACVEATNAMEAYYEVALKNVVDAFGTYALEGCLLERLPKLFSPDVVMDLDDETVKLVAAESVDMIEERENVERKLAILEVSLKTLQSLRFQRAPDHTPPRKNVPDGLRHGNNDDSDNTDTDNELPGSTPTKTPLIKVRTRPLAAAA</sequence>
<dbReference type="SMART" id="SM00053">
    <property type="entry name" value="DYNc"/>
    <property type="match status" value="1"/>
</dbReference>
<evidence type="ECO:0000256" key="2">
    <source>
        <dbReference type="ARBA" id="ARBA00023134"/>
    </source>
</evidence>
<dbReference type="GO" id="GO:0008017">
    <property type="term" value="F:microtubule binding"/>
    <property type="evidence" value="ECO:0007669"/>
    <property type="project" value="TreeGrafter"/>
</dbReference>
<dbReference type="InterPro" id="IPR027417">
    <property type="entry name" value="P-loop_NTPase"/>
</dbReference>
<dbReference type="FunFam" id="3.40.50.300:FF:001425">
    <property type="entry name" value="Dynamin GTPase, putative"/>
    <property type="match status" value="1"/>
</dbReference>
<dbReference type="InterPro" id="IPR001401">
    <property type="entry name" value="Dynamin_GTPase"/>
</dbReference>
<dbReference type="STRING" id="1016849.A0A0D1YXZ9"/>
<evidence type="ECO:0000313" key="6">
    <source>
        <dbReference type="EMBL" id="KIV87452.1"/>
    </source>
</evidence>
<reference evidence="6 7" key="1">
    <citation type="submission" date="2015-01" db="EMBL/GenBank/DDBJ databases">
        <title>The Genome Sequence of Exophiala sideris CBS121828.</title>
        <authorList>
            <consortium name="The Broad Institute Genomics Platform"/>
            <person name="Cuomo C."/>
            <person name="de Hoog S."/>
            <person name="Gorbushina A."/>
            <person name="Stielow B."/>
            <person name="Teixiera M."/>
            <person name="Abouelleil A."/>
            <person name="Chapman S.B."/>
            <person name="Priest M."/>
            <person name="Young S.K."/>
            <person name="Wortman J."/>
            <person name="Nusbaum C."/>
            <person name="Birren B."/>
        </authorList>
    </citation>
    <scope>NUCLEOTIDE SEQUENCE [LARGE SCALE GENOMIC DNA]</scope>
    <source>
        <strain evidence="6 7">CBS 121828</strain>
    </source>
</reference>
<keyword evidence="2" id="KW-0342">GTP-binding</keyword>
<feature type="region of interest" description="Disordered" evidence="3">
    <location>
        <begin position="1"/>
        <end position="27"/>
    </location>
</feature>
<dbReference type="GO" id="GO:0006897">
    <property type="term" value="P:endocytosis"/>
    <property type="evidence" value="ECO:0007669"/>
    <property type="project" value="TreeGrafter"/>
</dbReference>
<dbReference type="Pfam" id="PF00350">
    <property type="entry name" value="Dynamin_N"/>
    <property type="match status" value="1"/>
</dbReference>
<dbReference type="InterPro" id="IPR000375">
    <property type="entry name" value="Dynamin_stalk"/>
</dbReference>
<feature type="compositionally biased region" description="Polar residues" evidence="3">
    <location>
        <begin position="1"/>
        <end position="12"/>
    </location>
</feature>
<dbReference type="PANTHER" id="PTHR11566">
    <property type="entry name" value="DYNAMIN"/>
    <property type="match status" value="1"/>
</dbReference>
<feature type="domain" description="Dynamin-type G" evidence="5">
    <location>
        <begin position="54"/>
        <end position="338"/>
    </location>
</feature>
<dbReference type="CDD" id="cd08771">
    <property type="entry name" value="DLP_1"/>
    <property type="match status" value="1"/>
</dbReference>
<evidence type="ECO:0000256" key="3">
    <source>
        <dbReference type="SAM" id="MobiDB-lite"/>
    </source>
</evidence>
<feature type="compositionally biased region" description="Basic and acidic residues" evidence="3">
    <location>
        <begin position="720"/>
        <end position="740"/>
    </location>
</feature>
<dbReference type="PROSITE" id="PS51718">
    <property type="entry name" value="G_DYNAMIN_2"/>
    <property type="match status" value="1"/>
</dbReference>
<evidence type="ECO:0008006" key="8">
    <source>
        <dbReference type="Google" id="ProtNLM"/>
    </source>
</evidence>
<dbReference type="InterPro" id="IPR030381">
    <property type="entry name" value="G_DYNAMIN_dom"/>
</dbReference>
<dbReference type="GO" id="GO:0016020">
    <property type="term" value="C:membrane"/>
    <property type="evidence" value="ECO:0007669"/>
    <property type="project" value="TreeGrafter"/>
</dbReference>
<evidence type="ECO:0000259" key="5">
    <source>
        <dbReference type="PROSITE" id="PS51718"/>
    </source>
</evidence>
<dbReference type="Pfam" id="PF01031">
    <property type="entry name" value="Dynamin_M"/>
    <property type="match status" value="1"/>
</dbReference>
<protein>
    <recommendedName>
        <fullName evidence="8">GED domain-containing protein</fullName>
    </recommendedName>
</protein>
<dbReference type="InterPro" id="IPR022812">
    <property type="entry name" value="Dynamin"/>
</dbReference>
<accession>A0A0D1YXZ9</accession>
<dbReference type="Proteomes" id="UP000053599">
    <property type="component" value="Unassembled WGS sequence"/>
</dbReference>
<evidence type="ECO:0000313" key="7">
    <source>
        <dbReference type="Proteomes" id="UP000053599"/>
    </source>
</evidence>
<feature type="region of interest" description="Disordered" evidence="3">
    <location>
        <begin position="717"/>
        <end position="774"/>
    </location>
</feature>
<dbReference type="GO" id="GO:0016559">
    <property type="term" value="P:peroxisome fission"/>
    <property type="evidence" value="ECO:0007669"/>
    <property type="project" value="TreeGrafter"/>
</dbReference>
<dbReference type="InterPro" id="IPR020850">
    <property type="entry name" value="GED_dom"/>
</dbReference>